<reference evidence="1" key="1">
    <citation type="submission" date="2014-12" db="EMBL/GenBank/DDBJ databases">
        <title>Genome Sequence of Valsa Canker Pathogens Uncovers a Specific Adaption of Colonization on Woody Bark.</title>
        <authorList>
            <person name="Yin Z."/>
            <person name="Liu H."/>
            <person name="Gao X."/>
            <person name="Li Z."/>
            <person name="Song N."/>
            <person name="Ke X."/>
            <person name="Dai Q."/>
            <person name="Wu Y."/>
            <person name="Sun Y."/>
            <person name="Xu J.-R."/>
            <person name="Kang Z.K."/>
            <person name="Wang L."/>
            <person name="Huang L."/>
        </authorList>
    </citation>
    <scope>NUCLEOTIDE SEQUENCE [LARGE SCALE GENOMIC DNA]</scope>
    <source>
        <strain evidence="1">03-8</strain>
    </source>
</reference>
<name>A0A194WB69_CYTMA</name>
<keyword evidence="2" id="KW-1185">Reference proteome</keyword>
<dbReference type="Proteomes" id="UP000078559">
    <property type="component" value="Chromosome 11"/>
</dbReference>
<dbReference type="AlphaFoldDB" id="A0A194WB69"/>
<protein>
    <submittedName>
        <fullName evidence="1">Uncharacterized protein</fullName>
    </submittedName>
</protein>
<gene>
    <name evidence="1" type="ORF">VM1G_09452</name>
</gene>
<accession>A0A194WB69</accession>
<evidence type="ECO:0000313" key="1">
    <source>
        <dbReference type="EMBL" id="KUI73676.1"/>
    </source>
</evidence>
<dbReference type="OrthoDB" id="3256367at2759"/>
<proteinExistence type="predicted"/>
<sequence length="472" mass="55021">MNKIATMAVVKPSNKKPLTLMDLPTELHLEIVDICLLHPAKVYPGPSILMERKLIGGSIRELTMVNHYFRDLTAHHLFKAICINDMSETTIHDLLLNSMKAMHRMSTSILLKNTEKFTVSLGRTPKANRPHIEHEFISTLDFVRPQTQRFVMEKEISQCSFLHKVKQIWKQWQSNGMPCFILNTKQLELSAPWGHHLDFQFLTTPYIHMERLWLDFNPEWLRPDSLDLSRFTHLKYVMIRAFPRSQGENHNDKYSFNKTNRAKIGQLARTLPHLKHFAMYGLIKGPVTKLAPFLAPMKSLEQLDITDEQPVSFDRIIAVKEMQHPVEAIDKAMCQSKLAREDKLNTDRIEAATVFFTAIPSLKRICFVRDQVGTMYHAIRGEGGVLERVEERETITEKRRYLLMDNLKLWRCGFPNVLGYDLFEADDVAYYRTLKSEKAFWMNQAFLDGDISVVPPELEWKRCLWQEYGQTE</sequence>
<dbReference type="EMBL" id="CM003108">
    <property type="protein sequence ID" value="KUI73676.1"/>
    <property type="molecule type" value="Genomic_DNA"/>
</dbReference>
<organism evidence="1 2">
    <name type="scientific">Cytospora mali</name>
    <name type="common">Apple Valsa canker fungus</name>
    <name type="synonym">Valsa mali</name>
    <dbReference type="NCBI Taxonomy" id="578113"/>
    <lineage>
        <taxon>Eukaryota</taxon>
        <taxon>Fungi</taxon>
        <taxon>Dikarya</taxon>
        <taxon>Ascomycota</taxon>
        <taxon>Pezizomycotina</taxon>
        <taxon>Sordariomycetes</taxon>
        <taxon>Sordariomycetidae</taxon>
        <taxon>Diaporthales</taxon>
        <taxon>Cytosporaceae</taxon>
        <taxon>Cytospora</taxon>
    </lineage>
</organism>
<evidence type="ECO:0000313" key="2">
    <source>
        <dbReference type="Proteomes" id="UP000078559"/>
    </source>
</evidence>